<dbReference type="GO" id="GO:0005886">
    <property type="term" value="C:plasma membrane"/>
    <property type="evidence" value="ECO:0007669"/>
    <property type="project" value="TreeGrafter"/>
</dbReference>
<dbReference type="InterPro" id="IPR024344">
    <property type="entry name" value="MDMPI_metal-binding"/>
</dbReference>
<evidence type="ECO:0000259" key="1">
    <source>
        <dbReference type="Pfam" id="PF07398"/>
    </source>
</evidence>
<feature type="domain" description="Mycothiol-dependent maleylpyruvate isomerase metal-binding" evidence="2">
    <location>
        <begin position="7"/>
        <end position="120"/>
    </location>
</feature>
<organism evidence="3 4">
    <name type="scientific">Actinoplanes awajinensis subsp. mycoplanecinus</name>
    <dbReference type="NCBI Taxonomy" id="135947"/>
    <lineage>
        <taxon>Bacteria</taxon>
        <taxon>Bacillati</taxon>
        <taxon>Actinomycetota</taxon>
        <taxon>Actinomycetes</taxon>
        <taxon>Micromonosporales</taxon>
        <taxon>Micromonosporaceae</taxon>
        <taxon>Actinoplanes</taxon>
    </lineage>
</organism>
<dbReference type="PANTHER" id="PTHR40758:SF1">
    <property type="entry name" value="CONSERVED PROTEIN"/>
    <property type="match status" value="1"/>
</dbReference>
<dbReference type="InterPro" id="IPR010872">
    <property type="entry name" value="MDMPI_C-term_domain"/>
</dbReference>
<dbReference type="GO" id="GO:0046872">
    <property type="term" value="F:metal ion binding"/>
    <property type="evidence" value="ECO:0007669"/>
    <property type="project" value="InterPro"/>
</dbReference>
<evidence type="ECO:0008006" key="5">
    <source>
        <dbReference type="Google" id="ProtNLM"/>
    </source>
</evidence>
<protein>
    <recommendedName>
        <fullName evidence="5">Mycothiol-dependent maleylpyruvate isomerase metal-binding domain-containing protein</fullName>
    </recommendedName>
</protein>
<dbReference type="NCBIfam" id="TIGR03083">
    <property type="entry name" value="maleylpyruvate isomerase family mycothiol-dependent enzyme"/>
    <property type="match status" value="1"/>
</dbReference>
<reference evidence="3 4" key="1">
    <citation type="submission" date="2015-10" db="EMBL/GenBank/DDBJ databases">
        <authorList>
            <person name="Gilbert D.G."/>
        </authorList>
    </citation>
    <scope>NUCLEOTIDE SEQUENCE [LARGE SCALE GENOMIC DNA]</scope>
    <source>
        <strain evidence="3 4">NRRL B-16712</strain>
    </source>
</reference>
<dbReference type="SUPFAM" id="SSF109854">
    <property type="entry name" value="DinB/YfiT-like putative metalloenzymes"/>
    <property type="match status" value="1"/>
</dbReference>
<dbReference type="PANTHER" id="PTHR40758">
    <property type="entry name" value="CONSERVED PROTEIN"/>
    <property type="match status" value="1"/>
</dbReference>
<comment type="caution">
    <text evidence="3">The sequence shown here is derived from an EMBL/GenBank/DDBJ whole genome shotgun (WGS) entry which is preliminary data.</text>
</comment>
<evidence type="ECO:0000313" key="4">
    <source>
        <dbReference type="Proteomes" id="UP000053244"/>
    </source>
</evidence>
<sequence length="222" mass="24115">MELDHLAHLQRELAAFHDCLSDDLTAPVVHCGEWTLRDLADHLGNGNLWAATAVTERHGRFPRPPAPADIGPWFAGTAQTLTSALAVDPATEAWTFAPPHTVGFWRRRRCLETLVHRWDAEHALGGAGALDPALCADGIDEVFDTFAPRQVRMGRMPVPKKSVEFVATDLDRSWTVGPDRPVATLEGSAADLFLALWNRLPWSALSGDPEAAQAALPGPLVP</sequence>
<gene>
    <name evidence="3" type="ORF">ADL15_23860</name>
</gene>
<feature type="domain" description="MDMPI C-terminal" evidence="1">
    <location>
        <begin position="134"/>
        <end position="213"/>
    </location>
</feature>
<dbReference type="RefSeq" id="WP_067695273.1">
    <property type="nucleotide sequence ID" value="NZ_LLZH01000234.1"/>
</dbReference>
<dbReference type="EMBL" id="LLZH01000234">
    <property type="protein sequence ID" value="KUL30981.1"/>
    <property type="molecule type" value="Genomic_DNA"/>
</dbReference>
<dbReference type="AlphaFoldDB" id="A0A101JR97"/>
<dbReference type="InterPro" id="IPR034660">
    <property type="entry name" value="DinB/YfiT-like"/>
</dbReference>
<evidence type="ECO:0000313" key="3">
    <source>
        <dbReference type="EMBL" id="KUL30981.1"/>
    </source>
</evidence>
<dbReference type="Pfam" id="PF11716">
    <property type="entry name" value="MDMPI_N"/>
    <property type="match status" value="1"/>
</dbReference>
<evidence type="ECO:0000259" key="2">
    <source>
        <dbReference type="Pfam" id="PF11716"/>
    </source>
</evidence>
<name>A0A101JR97_9ACTN</name>
<dbReference type="Pfam" id="PF07398">
    <property type="entry name" value="MDMPI_C"/>
    <property type="match status" value="1"/>
</dbReference>
<dbReference type="Proteomes" id="UP000053244">
    <property type="component" value="Unassembled WGS sequence"/>
</dbReference>
<keyword evidence="4" id="KW-1185">Reference proteome</keyword>
<dbReference type="OrthoDB" id="3671213at2"/>
<proteinExistence type="predicted"/>
<accession>A0A101JR97</accession>
<dbReference type="InterPro" id="IPR017517">
    <property type="entry name" value="Maleyloyr_isom"/>
</dbReference>